<keyword evidence="1" id="KW-1133">Transmembrane helix</keyword>
<keyword evidence="1" id="KW-0812">Transmembrane</keyword>
<proteinExistence type="predicted"/>
<dbReference type="Gramene" id="rna38506">
    <property type="protein sequence ID" value="RHN44389.1"/>
    <property type="gene ID" value="gene38506"/>
</dbReference>
<reference evidence="3" key="1">
    <citation type="journal article" date="2018" name="Nat. Plants">
        <title>Whole-genome landscape of Medicago truncatula symbiotic genes.</title>
        <authorList>
            <person name="Pecrix Y."/>
            <person name="Staton S.E."/>
            <person name="Sallet E."/>
            <person name="Lelandais-Briere C."/>
            <person name="Moreau S."/>
            <person name="Carrere S."/>
            <person name="Blein T."/>
            <person name="Jardinaud M.F."/>
            <person name="Latrasse D."/>
            <person name="Zouine M."/>
            <person name="Zahm M."/>
            <person name="Kreplak J."/>
            <person name="Mayjonade B."/>
            <person name="Satge C."/>
            <person name="Perez M."/>
            <person name="Cauet S."/>
            <person name="Marande W."/>
            <person name="Chantry-Darmon C."/>
            <person name="Lopez-Roques C."/>
            <person name="Bouchez O."/>
            <person name="Berard A."/>
            <person name="Debelle F."/>
            <person name="Munos S."/>
            <person name="Bendahmane A."/>
            <person name="Berges H."/>
            <person name="Niebel A."/>
            <person name="Buitink J."/>
            <person name="Frugier F."/>
            <person name="Benhamed M."/>
            <person name="Crespi M."/>
            <person name="Gouzy J."/>
            <person name="Gamas P."/>
        </authorList>
    </citation>
    <scope>NUCLEOTIDE SEQUENCE [LARGE SCALE GENOMIC DNA]</scope>
    <source>
        <strain evidence="3">cv. Jemalong A17</strain>
    </source>
</reference>
<evidence type="ECO:0000313" key="2">
    <source>
        <dbReference type="EMBL" id="RHN44389.1"/>
    </source>
</evidence>
<feature type="transmembrane region" description="Helical" evidence="1">
    <location>
        <begin position="26"/>
        <end position="47"/>
    </location>
</feature>
<dbReference type="Proteomes" id="UP000265566">
    <property type="component" value="Chromosome 7"/>
</dbReference>
<keyword evidence="1" id="KW-0472">Membrane</keyword>
<evidence type="ECO:0008006" key="4">
    <source>
        <dbReference type="Google" id="ProtNLM"/>
    </source>
</evidence>
<organism evidence="2 3">
    <name type="scientific">Medicago truncatula</name>
    <name type="common">Barrel medic</name>
    <name type="synonym">Medicago tribuloides</name>
    <dbReference type="NCBI Taxonomy" id="3880"/>
    <lineage>
        <taxon>Eukaryota</taxon>
        <taxon>Viridiplantae</taxon>
        <taxon>Streptophyta</taxon>
        <taxon>Embryophyta</taxon>
        <taxon>Tracheophyta</taxon>
        <taxon>Spermatophyta</taxon>
        <taxon>Magnoliopsida</taxon>
        <taxon>eudicotyledons</taxon>
        <taxon>Gunneridae</taxon>
        <taxon>Pentapetalae</taxon>
        <taxon>rosids</taxon>
        <taxon>fabids</taxon>
        <taxon>Fabales</taxon>
        <taxon>Fabaceae</taxon>
        <taxon>Papilionoideae</taxon>
        <taxon>50 kb inversion clade</taxon>
        <taxon>NPAAA clade</taxon>
        <taxon>Hologalegina</taxon>
        <taxon>IRL clade</taxon>
        <taxon>Trifolieae</taxon>
        <taxon>Medicago</taxon>
    </lineage>
</organism>
<name>A0A396GT90_MEDTR</name>
<evidence type="ECO:0000313" key="3">
    <source>
        <dbReference type="Proteomes" id="UP000265566"/>
    </source>
</evidence>
<sequence length="82" mass="9874">MCWRFVSDMYASACFGYYFPPEDDAWFVRGFVYQCWLFGLVCIGFLVRFSMICWFFIMIVLFIFFGFFSLIVSLSFDSFLFD</sequence>
<evidence type="ECO:0000256" key="1">
    <source>
        <dbReference type="SAM" id="Phobius"/>
    </source>
</evidence>
<dbReference type="AlphaFoldDB" id="A0A396GT90"/>
<accession>A0A396GT90</accession>
<protein>
    <recommendedName>
        <fullName evidence="4">Transmembrane protein</fullName>
    </recommendedName>
</protein>
<feature type="transmembrane region" description="Helical" evidence="1">
    <location>
        <begin position="54"/>
        <end position="76"/>
    </location>
</feature>
<gene>
    <name evidence="2" type="ORF">MtrunA17_Chr7g0218931</name>
</gene>
<dbReference type="EMBL" id="PSQE01000007">
    <property type="protein sequence ID" value="RHN44389.1"/>
    <property type="molecule type" value="Genomic_DNA"/>
</dbReference>
<comment type="caution">
    <text evidence="2">The sequence shown here is derived from an EMBL/GenBank/DDBJ whole genome shotgun (WGS) entry which is preliminary data.</text>
</comment>